<reference evidence="4 5" key="1">
    <citation type="submission" date="2018-10" db="EMBL/GenBank/DDBJ databases">
        <authorList>
            <person name="Criscuolo A."/>
        </authorList>
    </citation>
    <scope>NUCLEOTIDE SEQUENCE [LARGE SCALE GENOMIC DNA]</scope>
    <source>
        <strain evidence="4">DnA1</strain>
    </source>
</reference>
<dbReference type="RefSeq" id="WP_124077234.1">
    <property type="nucleotide sequence ID" value="NZ_UWPJ01000004.1"/>
</dbReference>
<dbReference type="Pfam" id="PF02036">
    <property type="entry name" value="SCP2"/>
    <property type="match status" value="1"/>
</dbReference>
<dbReference type="InterPro" id="IPR003033">
    <property type="entry name" value="SCP2_sterol-bd_dom"/>
</dbReference>
<keyword evidence="1" id="KW-0963">Cytoplasm</keyword>
<dbReference type="PANTHER" id="PTHR38693">
    <property type="entry name" value="UBIQUINONE BIOSYNTHESIS PROTEIN UBIJ"/>
    <property type="match status" value="1"/>
</dbReference>
<dbReference type="SUPFAM" id="SSF55718">
    <property type="entry name" value="SCP-like"/>
    <property type="match status" value="1"/>
</dbReference>
<comment type="subcellular location">
    <subcellularLocation>
        <location evidence="1">Cytoplasm</location>
    </subcellularLocation>
</comment>
<organism evidence="4 5">
    <name type="scientific">Pigmentiphaga humi</name>
    <dbReference type="NCBI Taxonomy" id="2478468"/>
    <lineage>
        <taxon>Bacteria</taxon>
        <taxon>Pseudomonadati</taxon>
        <taxon>Pseudomonadota</taxon>
        <taxon>Betaproteobacteria</taxon>
        <taxon>Burkholderiales</taxon>
        <taxon>Alcaligenaceae</taxon>
        <taxon>Pigmentiphaga</taxon>
    </lineage>
</organism>
<dbReference type="GO" id="GO:0005737">
    <property type="term" value="C:cytoplasm"/>
    <property type="evidence" value="ECO:0007669"/>
    <property type="project" value="UniProtKB-SubCell"/>
</dbReference>
<dbReference type="GO" id="GO:0006744">
    <property type="term" value="P:ubiquinone biosynthetic process"/>
    <property type="evidence" value="ECO:0007669"/>
    <property type="project" value="UniProtKB-UniRule"/>
</dbReference>
<comment type="function">
    <text evidence="1">Required for ubiquinone (coenzyme Q) biosynthesis. Binds hydrophobic ubiquinone biosynthetic intermediates via its SCP2 domain and is essential for the stability of the Ubi complex. May constitute a docking platform where Ubi enzymes assemble and access their SCP2-bound polyprenyl substrates.</text>
</comment>
<comment type="pathway">
    <text evidence="1">Cofactor biosynthesis; ubiquinone biosynthesis.</text>
</comment>
<keyword evidence="2" id="KW-0175">Coiled coil</keyword>
<name>A0A3P4AX14_9BURK</name>
<dbReference type="EMBL" id="UWPJ01000004">
    <property type="protein sequence ID" value="VCU67998.1"/>
    <property type="molecule type" value="Genomic_DNA"/>
</dbReference>
<evidence type="ECO:0000313" key="5">
    <source>
        <dbReference type="Proteomes" id="UP000277294"/>
    </source>
</evidence>
<keyword evidence="5" id="KW-1185">Reference proteome</keyword>
<dbReference type="InterPro" id="IPR038989">
    <property type="entry name" value="UbiJ"/>
</dbReference>
<dbReference type="OrthoDB" id="8525483at2"/>
<dbReference type="PANTHER" id="PTHR38693:SF1">
    <property type="entry name" value="UBIQUINONE BIOSYNTHESIS ACCESSORY FACTOR UBIJ"/>
    <property type="match status" value="1"/>
</dbReference>
<protein>
    <recommendedName>
        <fullName evidence="1">Ubiquinone biosynthesis accessory factor UbiJ</fullName>
    </recommendedName>
</protein>
<feature type="domain" description="SCP2" evidence="3">
    <location>
        <begin position="17"/>
        <end position="107"/>
    </location>
</feature>
<proteinExistence type="inferred from homology"/>
<dbReference type="UniPathway" id="UPA00232"/>
<keyword evidence="1" id="KW-0831">Ubiquinone biosynthesis</keyword>
<comment type="similarity">
    <text evidence="1">Belongs to the UbiJ family.</text>
</comment>
<evidence type="ECO:0000259" key="3">
    <source>
        <dbReference type="Pfam" id="PF02036"/>
    </source>
</evidence>
<dbReference type="InterPro" id="IPR036527">
    <property type="entry name" value="SCP2_sterol-bd_dom_sf"/>
</dbReference>
<dbReference type="Proteomes" id="UP000277294">
    <property type="component" value="Unassembled WGS sequence"/>
</dbReference>
<evidence type="ECO:0000313" key="4">
    <source>
        <dbReference type="EMBL" id="VCU67998.1"/>
    </source>
</evidence>
<evidence type="ECO:0000256" key="1">
    <source>
        <dbReference type="HAMAP-Rule" id="MF_02215"/>
    </source>
</evidence>
<dbReference type="AlphaFoldDB" id="A0A3P4AX14"/>
<evidence type="ECO:0000256" key="2">
    <source>
        <dbReference type="SAM" id="Coils"/>
    </source>
</evidence>
<dbReference type="HAMAP" id="MF_02215">
    <property type="entry name" value="UbiJ"/>
    <property type="match status" value="1"/>
</dbReference>
<sequence length="218" mass="23040">MPALLPTLSATAVRALDTLLVREPWARERLRPHAGKTACLVFGGTRLALAVTPHGLVEQAAPETVPDVVLTIDAGKLADLLSGDTARRMGAVRIEGDAALAHVVGDLARDLRWDVEDDLAGLFGDIAAARLAGAARGLAGAVRASAWRLAGNVAEYVTEERGAVAAAHAVQGWGAEVRRLRDDAERAAKRAEHLRARLEHLESRLPPVEGSVGREGDN</sequence>
<accession>A0A3P4AX14</accession>
<feature type="coiled-coil region" evidence="2">
    <location>
        <begin position="177"/>
        <end position="204"/>
    </location>
</feature>
<gene>
    <name evidence="1" type="primary">ubiJ</name>
    <name evidence="4" type="ORF">PIGHUM_00044</name>
</gene>